<evidence type="ECO:0000256" key="4">
    <source>
        <dbReference type="ARBA" id="ARBA00026019"/>
    </source>
</evidence>
<protein>
    <submittedName>
        <fullName evidence="5">(rape) hypothetical protein</fullName>
    </submittedName>
</protein>
<sequence>MDLQQQTIKAIRAKRRGSAWVRSSVGYSQSLTVLITTKLRQGKRIVHDGLNAKFMCCHGQLANRQPGSAFLAAGAQC</sequence>
<gene>
    <name evidence="5" type="ORF">DARMORV10_C08P22700.1</name>
</gene>
<keyword evidence="3" id="KW-0687">Ribonucleoprotein</keyword>
<dbReference type="EMBL" id="HG994372">
    <property type="protein sequence ID" value="CAF2110227.1"/>
    <property type="molecule type" value="Genomic_DNA"/>
</dbReference>
<dbReference type="Gene3D" id="3.30.60.300">
    <property type="match status" value="1"/>
</dbReference>
<accession>A0A816UGN6</accession>
<evidence type="ECO:0000256" key="1">
    <source>
        <dbReference type="ARBA" id="ARBA00008931"/>
    </source>
</evidence>
<dbReference type="FunFam" id="3.30.60.300:FF:000003">
    <property type="entry name" value="60S ribosomal protein L10, putative"/>
    <property type="match status" value="1"/>
</dbReference>
<evidence type="ECO:0000256" key="3">
    <source>
        <dbReference type="ARBA" id="ARBA00023274"/>
    </source>
</evidence>
<reference evidence="5" key="1">
    <citation type="submission" date="2021-01" db="EMBL/GenBank/DDBJ databases">
        <authorList>
            <consortium name="Genoscope - CEA"/>
            <person name="William W."/>
        </authorList>
    </citation>
    <scope>NUCLEOTIDE SEQUENCE</scope>
</reference>
<comment type="similarity">
    <text evidence="1">Belongs to the universal ribosomal protein uL16 family.</text>
</comment>
<dbReference type="GO" id="GO:0005840">
    <property type="term" value="C:ribosome"/>
    <property type="evidence" value="ECO:0007669"/>
    <property type="project" value="UniProtKB-KW"/>
</dbReference>
<organism evidence="5">
    <name type="scientific">Brassica napus</name>
    <name type="common">Rape</name>
    <dbReference type="NCBI Taxonomy" id="3708"/>
    <lineage>
        <taxon>Eukaryota</taxon>
        <taxon>Viridiplantae</taxon>
        <taxon>Streptophyta</taxon>
        <taxon>Embryophyta</taxon>
        <taxon>Tracheophyta</taxon>
        <taxon>Spermatophyta</taxon>
        <taxon>Magnoliopsida</taxon>
        <taxon>eudicotyledons</taxon>
        <taxon>Gunneridae</taxon>
        <taxon>Pentapetalae</taxon>
        <taxon>rosids</taxon>
        <taxon>malvids</taxon>
        <taxon>Brassicales</taxon>
        <taxon>Brassicaceae</taxon>
        <taxon>Brassiceae</taxon>
        <taxon>Brassica</taxon>
    </lineage>
</organism>
<proteinExistence type="inferred from homology"/>
<dbReference type="GO" id="GO:1990904">
    <property type="term" value="C:ribonucleoprotein complex"/>
    <property type="evidence" value="ECO:0007669"/>
    <property type="project" value="UniProtKB-KW"/>
</dbReference>
<evidence type="ECO:0000256" key="2">
    <source>
        <dbReference type="ARBA" id="ARBA00022980"/>
    </source>
</evidence>
<name>A0A816UGN6_BRANA</name>
<comment type="subunit">
    <text evidence="4">Component of the small ribosomal subunit. Mature ribosomes consist of a small (40S) and a large (60S) subunit. The 40S subunit contains about 33 different proteins and 1 molecule of RNA (18S). The 60S subunit contains about 49 different proteins and 3 molecules of RNA (25S, 5.8S and 5S).</text>
</comment>
<evidence type="ECO:0000313" key="5">
    <source>
        <dbReference type="EMBL" id="CAF2110227.1"/>
    </source>
</evidence>
<dbReference type="AlphaFoldDB" id="A0A816UGN6"/>
<dbReference type="Proteomes" id="UP001295469">
    <property type="component" value="Chromosome C08"/>
</dbReference>
<keyword evidence="2" id="KW-0689">Ribosomal protein</keyword>